<sequence>MAVLWTEVEECKIAAKRNPEQEKEAQEWIESILGKKFPPGELFEDVLKDGQVLCHLMNKIAPGSISKINSSGGQFKMMENINSFQKALKDYGVDDVDVFQTVDLWEKKDIAQVVTTLFALGRTTYKHPEWKGPYLGPKPAEECKREFTEEQLRAGESVIGLQAGSNKGATQSGQSIGATRKILLGK</sequence>
<evidence type="ECO:0000313" key="4">
    <source>
        <dbReference type="EMBL" id="CAL7942073.1"/>
    </source>
</evidence>
<evidence type="ECO:0000313" key="5">
    <source>
        <dbReference type="Proteomes" id="UP001642520"/>
    </source>
</evidence>
<dbReference type="PROSITE" id="PS51122">
    <property type="entry name" value="CALPONIN_2"/>
    <property type="match status" value="1"/>
</dbReference>
<protein>
    <recommendedName>
        <fullName evidence="2">Transgelin</fullName>
    </recommendedName>
</protein>
<evidence type="ECO:0000256" key="2">
    <source>
        <dbReference type="RuleBase" id="RU361224"/>
    </source>
</evidence>
<comment type="similarity">
    <text evidence="1 2">Belongs to the calponin family.</text>
</comment>
<dbReference type="SUPFAM" id="SSF47576">
    <property type="entry name" value="Calponin-homology domain, CH-domain"/>
    <property type="match status" value="1"/>
</dbReference>
<dbReference type="SMART" id="SM00033">
    <property type="entry name" value="CH"/>
    <property type="match status" value="1"/>
</dbReference>
<proteinExistence type="inferred from homology"/>
<accession>A0ABP1NM07</accession>
<dbReference type="InterPro" id="IPR036872">
    <property type="entry name" value="CH_dom_sf"/>
</dbReference>
<name>A0ABP1NM07_XYLVO</name>
<dbReference type="Pfam" id="PF00402">
    <property type="entry name" value="Calponin"/>
    <property type="match status" value="1"/>
</dbReference>
<comment type="caution">
    <text evidence="4">The sequence shown here is derived from an EMBL/GenBank/DDBJ whole genome shotgun (WGS) entry which is preliminary data.</text>
</comment>
<dbReference type="PRINTS" id="PR00888">
    <property type="entry name" value="SM22CALPONIN"/>
</dbReference>
<dbReference type="PANTHER" id="PTHR47385">
    <property type="entry name" value="CALPONIN"/>
    <property type="match status" value="1"/>
</dbReference>
<evidence type="ECO:0000259" key="3">
    <source>
        <dbReference type="PROSITE" id="PS50021"/>
    </source>
</evidence>
<dbReference type="PROSITE" id="PS01052">
    <property type="entry name" value="CALPONIN_1"/>
    <property type="match status" value="1"/>
</dbReference>
<dbReference type="InterPro" id="IPR003096">
    <property type="entry name" value="SM22_calponin"/>
</dbReference>
<dbReference type="EMBL" id="CAXAJV020001292">
    <property type="protein sequence ID" value="CAL7942073.1"/>
    <property type="molecule type" value="Genomic_DNA"/>
</dbReference>
<dbReference type="Gene3D" id="1.10.418.10">
    <property type="entry name" value="Calponin-like domain"/>
    <property type="match status" value="1"/>
</dbReference>
<dbReference type="PROSITE" id="PS50021">
    <property type="entry name" value="CH"/>
    <property type="match status" value="1"/>
</dbReference>
<reference evidence="4 5" key="1">
    <citation type="submission" date="2024-08" db="EMBL/GenBank/DDBJ databases">
        <authorList>
            <person name="Will J Nash"/>
            <person name="Angela Man"/>
            <person name="Seanna McTaggart"/>
            <person name="Kendall Baker"/>
            <person name="Tom Barker"/>
            <person name="Leah Catchpole"/>
            <person name="Alex Durrant"/>
            <person name="Karim Gharbi"/>
            <person name="Naomi Irish"/>
            <person name="Gemy Kaithakottil"/>
            <person name="Debby Ku"/>
            <person name="Aaliyah Providence"/>
            <person name="Felix Shaw"/>
            <person name="David Swarbreck"/>
            <person name="Chris Watkins"/>
            <person name="Ann M. McCartney"/>
            <person name="Giulio Formenti"/>
            <person name="Alice Mouton"/>
            <person name="Noel Vella"/>
            <person name="Bjorn M von Reumont"/>
            <person name="Adriana Vella"/>
            <person name="Wilfried Haerty"/>
        </authorList>
    </citation>
    <scope>NUCLEOTIDE SEQUENCE [LARGE SCALE GENOMIC DNA]</scope>
</reference>
<evidence type="ECO:0000256" key="1">
    <source>
        <dbReference type="ARBA" id="ARBA00009631"/>
    </source>
</evidence>
<dbReference type="CDD" id="cd21207">
    <property type="entry name" value="CH_dMP20-like"/>
    <property type="match status" value="1"/>
</dbReference>
<gene>
    <name evidence="4" type="ORF">XYLVIOL_LOCUS5354</name>
</gene>
<dbReference type="Pfam" id="PF00307">
    <property type="entry name" value="CH"/>
    <property type="match status" value="1"/>
</dbReference>
<organism evidence="4 5">
    <name type="scientific">Xylocopa violacea</name>
    <name type="common">Violet carpenter bee</name>
    <name type="synonym">Apis violacea</name>
    <dbReference type="NCBI Taxonomy" id="135666"/>
    <lineage>
        <taxon>Eukaryota</taxon>
        <taxon>Metazoa</taxon>
        <taxon>Ecdysozoa</taxon>
        <taxon>Arthropoda</taxon>
        <taxon>Hexapoda</taxon>
        <taxon>Insecta</taxon>
        <taxon>Pterygota</taxon>
        <taxon>Neoptera</taxon>
        <taxon>Endopterygota</taxon>
        <taxon>Hymenoptera</taxon>
        <taxon>Apocrita</taxon>
        <taxon>Aculeata</taxon>
        <taxon>Apoidea</taxon>
        <taxon>Anthophila</taxon>
        <taxon>Apidae</taxon>
        <taxon>Xylocopa</taxon>
        <taxon>Xylocopa</taxon>
    </lineage>
</organism>
<dbReference type="Proteomes" id="UP001642520">
    <property type="component" value="Unassembled WGS sequence"/>
</dbReference>
<feature type="domain" description="Calponin-homology (CH)" evidence="3">
    <location>
        <begin position="19"/>
        <end position="124"/>
    </location>
</feature>
<dbReference type="InterPro" id="IPR000557">
    <property type="entry name" value="Calponin_repeat"/>
</dbReference>
<keyword evidence="5" id="KW-1185">Reference proteome</keyword>
<dbReference type="InterPro" id="IPR001715">
    <property type="entry name" value="CH_dom"/>
</dbReference>
<dbReference type="InterPro" id="IPR050606">
    <property type="entry name" value="Calponin-like"/>
</dbReference>
<dbReference type="PANTHER" id="PTHR47385:SF24">
    <property type="entry name" value="MUSCLE-SPECIFIC PROTEIN 20"/>
    <property type="match status" value="1"/>
</dbReference>